<evidence type="ECO:0000313" key="4">
    <source>
        <dbReference type="EMBL" id="NNG37015.1"/>
    </source>
</evidence>
<feature type="region of interest" description="Disordered" evidence="1">
    <location>
        <begin position="365"/>
        <end position="390"/>
    </location>
</feature>
<proteinExistence type="predicted"/>
<feature type="transmembrane region" description="Helical" evidence="2">
    <location>
        <begin position="322"/>
        <end position="342"/>
    </location>
</feature>
<dbReference type="InterPro" id="IPR025565">
    <property type="entry name" value="DUF4328"/>
</dbReference>
<name>A0A849A901_9ACTN</name>
<feature type="transmembrane region" description="Helical" evidence="2">
    <location>
        <begin position="191"/>
        <end position="216"/>
    </location>
</feature>
<protein>
    <submittedName>
        <fullName evidence="4">DUF4328 domain-containing protein</fullName>
    </submittedName>
</protein>
<dbReference type="AlphaFoldDB" id="A0A849A901"/>
<dbReference type="EMBL" id="JABEND010000009">
    <property type="protein sequence ID" value="NNG37015.1"/>
    <property type="molecule type" value="Genomic_DNA"/>
</dbReference>
<evidence type="ECO:0000256" key="2">
    <source>
        <dbReference type="SAM" id="Phobius"/>
    </source>
</evidence>
<feature type="transmembrane region" description="Helical" evidence="2">
    <location>
        <begin position="237"/>
        <end position="255"/>
    </location>
</feature>
<evidence type="ECO:0000259" key="3">
    <source>
        <dbReference type="Pfam" id="PF14219"/>
    </source>
</evidence>
<reference evidence="4 5" key="1">
    <citation type="submission" date="2020-05" db="EMBL/GenBank/DDBJ databases">
        <title>Nakamurella sp. DB0629 isolated from air conditioner.</title>
        <authorList>
            <person name="Kim D.H."/>
            <person name="Kim D.-U."/>
        </authorList>
    </citation>
    <scope>NUCLEOTIDE SEQUENCE [LARGE SCALE GENOMIC DNA]</scope>
    <source>
        <strain evidence="4 5">DB0629</strain>
    </source>
</reference>
<organism evidence="4 5">
    <name type="scientific">Nakamurella aerolata</name>
    <dbReference type="NCBI Taxonomy" id="1656892"/>
    <lineage>
        <taxon>Bacteria</taxon>
        <taxon>Bacillati</taxon>
        <taxon>Actinomycetota</taxon>
        <taxon>Actinomycetes</taxon>
        <taxon>Nakamurellales</taxon>
        <taxon>Nakamurellaceae</taxon>
        <taxon>Nakamurella</taxon>
    </lineage>
</organism>
<accession>A0A849A901</accession>
<keyword evidence="2" id="KW-0812">Transmembrane</keyword>
<evidence type="ECO:0000256" key="1">
    <source>
        <dbReference type="SAM" id="MobiDB-lite"/>
    </source>
</evidence>
<gene>
    <name evidence="4" type="ORF">HKD39_15120</name>
</gene>
<feature type="domain" description="DUF4328" evidence="3">
    <location>
        <begin position="177"/>
        <end position="342"/>
    </location>
</feature>
<feature type="compositionally biased region" description="Basic and acidic residues" evidence="1">
    <location>
        <begin position="366"/>
        <end position="384"/>
    </location>
</feature>
<comment type="caution">
    <text evidence="4">The sequence shown here is derived from an EMBL/GenBank/DDBJ whole genome shotgun (WGS) entry which is preliminary data.</text>
</comment>
<sequence length="390" mass="42024">MNQPRPDTAAAAADCPRCGRRQPPFAGPTLECLYCGTRLVARAGNTSAGSGGAGARQYGDWNRPGLGRPAPALRRWVAHTPVLPAQRHRTAQRRSWRSGPYTGPPSYGDRHPRGGFRPGSWRWPDQDDTDAKPVDRQRRRTAQRLRYAAVVVAVTALSALAAAVAESWRLALLLRGRTEVLDGGTVRASDLFVGIAGWWTLGLSVLAAVLTVPAIITAHQLSATLLGRAAARPVRQLWQYLLVPVWNIYGAGIVVTETDRQLRWSDPDRGAGTDPSRARGGSSSLLVWAVWALWTVGGVLAVLVVIRMFGSGDQARADGVQLRIAADALAGLLGVLLTVLLWRWSRLVDVPRTAATGWVVAAPEPTSDRRVPCPRGEKNEHADARVGTVG</sequence>
<feature type="region of interest" description="Disordered" evidence="1">
    <location>
        <begin position="81"/>
        <end position="137"/>
    </location>
</feature>
<feature type="transmembrane region" description="Helical" evidence="2">
    <location>
        <begin position="147"/>
        <end position="171"/>
    </location>
</feature>
<dbReference type="Proteomes" id="UP000562984">
    <property type="component" value="Unassembled WGS sequence"/>
</dbReference>
<evidence type="ECO:0000313" key="5">
    <source>
        <dbReference type="Proteomes" id="UP000562984"/>
    </source>
</evidence>
<keyword evidence="2" id="KW-0472">Membrane</keyword>
<keyword evidence="5" id="KW-1185">Reference proteome</keyword>
<feature type="transmembrane region" description="Helical" evidence="2">
    <location>
        <begin position="285"/>
        <end position="310"/>
    </location>
</feature>
<feature type="compositionally biased region" description="Basic residues" evidence="1">
    <location>
        <begin position="86"/>
        <end position="96"/>
    </location>
</feature>
<dbReference type="Pfam" id="PF14219">
    <property type="entry name" value="DUF4328"/>
    <property type="match status" value="1"/>
</dbReference>
<dbReference type="RefSeq" id="WP_171200711.1">
    <property type="nucleotide sequence ID" value="NZ_JABEND010000009.1"/>
</dbReference>
<keyword evidence="2" id="KW-1133">Transmembrane helix</keyword>